<feature type="compositionally biased region" description="Low complexity" evidence="1">
    <location>
        <begin position="20"/>
        <end position="31"/>
    </location>
</feature>
<dbReference type="Pfam" id="PF00651">
    <property type="entry name" value="BTB"/>
    <property type="match status" value="1"/>
</dbReference>
<organism evidence="3 4">
    <name type="scientific">Candolleomyces aberdarensis</name>
    <dbReference type="NCBI Taxonomy" id="2316362"/>
    <lineage>
        <taxon>Eukaryota</taxon>
        <taxon>Fungi</taxon>
        <taxon>Dikarya</taxon>
        <taxon>Basidiomycota</taxon>
        <taxon>Agaricomycotina</taxon>
        <taxon>Agaricomycetes</taxon>
        <taxon>Agaricomycetidae</taxon>
        <taxon>Agaricales</taxon>
        <taxon>Agaricineae</taxon>
        <taxon>Psathyrellaceae</taxon>
        <taxon>Candolleomyces</taxon>
    </lineage>
</organism>
<feature type="domain" description="BTB" evidence="2">
    <location>
        <begin position="74"/>
        <end position="138"/>
    </location>
</feature>
<reference evidence="3 4" key="1">
    <citation type="submission" date="2019-01" db="EMBL/GenBank/DDBJ databases">
        <title>Draft genome sequence of Psathyrella aberdarensis IHI B618.</title>
        <authorList>
            <person name="Buettner E."/>
            <person name="Kellner H."/>
        </authorList>
    </citation>
    <scope>NUCLEOTIDE SEQUENCE [LARGE SCALE GENOMIC DNA]</scope>
    <source>
        <strain evidence="3 4">IHI B618</strain>
    </source>
</reference>
<feature type="region of interest" description="Disordered" evidence="1">
    <location>
        <begin position="1"/>
        <end position="63"/>
    </location>
</feature>
<name>A0A4Q2DD68_9AGAR</name>
<feature type="compositionally biased region" description="Polar residues" evidence="1">
    <location>
        <begin position="1"/>
        <end position="18"/>
    </location>
</feature>
<keyword evidence="4" id="KW-1185">Reference proteome</keyword>
<dbReference type="OrthoDB" id="3218112at2759"/>
<evidence type="ECO:0000256" key="1">
    <source>
        <dbReference type="SAM" id="MobiDB-lite"/>
    </source>
</evidence>
<dbReference type="AlphaFoldDB" id="A0A4Q2DD68"/>
<evidence type="ECO:0000313" key="4">
    <source>
        <dbReference type="Proteomes" id="UP000290288"/>
    </source>
</evidence>
<dbReference type="SUPFAM" id="SSF54695">
    <property type="entry name" value="POZ domain"/>
    <property type="match status" value="1"/>
</dbReference>
<dbReference type="EMBL" id="SDEE01000325">
    <property type="protein sequence ID" value="RXW17633.1"/>
    <property type="molecule type" value="Genomic_DNA"/>
</dbReference>
<dbReference type="STRING" id="2316362.A0A4Q2DD68"/>
<dbReference type="InterPro" id="IPR011333">
    <property type="entry name" value="SKP1/BTB/POZ_sf"/>
</dbReference>
<gene>
    <name evidence="3" type="ORF">EST38_g8217</name>
</gene>
<proteinExistence type="predicted"/>
<protein>
    <recommendedName>
        <fullName evidence="2">BTB domain-containing protein</fullName>
    </recommendedName>
</protein>
<accession>A0A4Q2DD68</accession>
<dbReference type="Gene3D" id="3.30.710.10">
    <property type="entry name" value="Potassium Channel Kv1.1, Chain A"/>
    <property type="match status" value="1"/>
</dbReference>
<evidence type="ECO:0000259" key="2">
    <source>
        <dbReference type="PROSITE" id="PS50097"/>
    </source>
</evidence>
<sequence length="363" mass="41749">MDRSSSSDAEYPTTTRPQPSLRSSLLTTTTTFAVASKHEATATKSPDYQAIPSPTSMERHPNPRKHEQFWFHDGSVILQVESKLFRVHQTILANHSEVFAGLFEVPQPPGEHMLEGCHIVVLHDKEQDFVDMLHAVYNPSYFDTLPPTADVDTVLHFISGILRLSTKYLARTLRNRCITLFTSKFPSTFSDYTTKATSTSHERYKSDTVMHAIALARETQVYEVLPYAYYCVARMSMKRLMKEREGDVGWKDKCQCMVGRERLRWAEMSVSHSFLLVFQRASACQTLTCAHTRGPHAEWHILEAAKAPNPLRGFTRWAQLNVCKECEVHCQNIHLAGRKDVWKRLPSFFDLPEWEMLKERQKL</sequence>
<dbReference type="PROSITE" id="PS50097">
    <property type="entry name" value="BTB"/>
    <property type="match status" value="1"/>
</dbReference>
<dbReference type="InterPro" id="IPR000210">
    <property type="entry name" value="BTB/POZ_dom"/>
</dbReference>
<dbReference type="CDD" id="cd18186">
    <property type="entry name" value="BTB_POZ_ZBTB_KLHL-like"/>
    <property type="match status" value="1"/>
</dbReference>
<dbReference type="Proteomes" id="UP000290288">
    <property type="component" value="Unassembled WGS sequence"/>
</dbReference>
<feature type="compositionally biased region" description="Polar residues" evidence="1">
    <location>
        <begin position="42"/>
        <end position="56"/>
    </location>
</feature>
<evidence type="ECO:0000313" key="3">
    <source>
        <dbReference type="EMBL" id="RXW17633.1"/>
    </source>
</evidence>
<comment type="caution">
    <text evidence="3">The sequence shown here is derived from an EMBL/GenBank/DDBJ whole genome shotgun (WGS) entry which is preliminary data.</text>
</comment>